<reference evidence="2 3" key="1">
    <citation type="submission" date="2016-11" db="EMBL/GenBank/DDBJ databases">
        <title>The macronuclear genome of Stentor coeruleus: a giant cell with tiny introns.</title>
        <authorList>
            <person name="Slabodnick M."/>
            <person name="Ruby J.G."/>
            <person name="Reiff S.B."/>
            <person name="Swart E.C."/>
            <person name="Gosai S."/>
            <person name="Prabakaran S."/>
            <person name="Witkowska E."/>
            <person name="Larue G.E."/>
            <person name="Fisher S."/>
            <person name="Freeman R.M."/>
            <person name="Gunawardena J."/>
            <person name="Chu W."/>
            <person name="Stover N.A."/>
            <person name="Gregory B.D."/>
            <person name="Nowacki M."/>
            <person name="Derisi J."/>
            <person name="Roy S.W."/>
            <person name="Marshall W.F."/>
            <person name="Sood P."/>
        </authorList>
    </citation>
    <scope>NUCLEOTIDE SEQUENCE [LARGE SCALE GENOMIC DNA]</scope>
    <source>
        <strain evidence="2">WM001</strain>
    </source>
</reference>
<dbReference type="InterPro" id="IPR009030">
    <property type="entry name" value="Growth_fac_rcpt_cys_sf"/>
</dbReference>
<name>A0A1R2AKQ4_9CILI</name>
<dbReference type="EMBL" id="MPUH01002453">
    <property type="protein sequence ID" value="OMJ65107.1"/>
    <property type="molecule type" value="Genomic_DNA"/>
</dbReference>
<gene>
    <name evidence="2" type="ORF">SteCoe_39254</name>
</gene>
<evidence type="ECO:0000313" key="2">
    <source>
        <dbReference type="EMBL" id="OMJ65107.1"/>
    </source>
</evidence>
<dbReference type="AlphaFoldDB" id="A0A1R2AKQ4"/>
<dbReference type="SUPFAM" id="SSF57184">
    <property type="entry name" value="Growth factor receptor domain"/>
    <property type="match status" value="1"/>
</dbReference>
<protein>
    <submittedName>
        <fullName evidence="2">Uncharacterized protein</fullName>
    </submittedName>
</protein>
<sequence>MQLENFLCIMLAIAFGLNNCLEANLNSCLKCSNWLIGPICGPYCPSNYSEFSNPNRCSYSNSVPLLFSSDFSKINDPSNTNSYDYFYNPQGSNFFTTSKLAPLKTKDRGLYFSNESYMKTDINNYEISKIAPNNSIKAWVLIENYGTFLSAYDSQNESYYNISANKSGIEAGITTFISPDYVNKKQSKLDSVLYPNAWVH</sequence>
<dbReference type="Proteomes" id="UP000187209">
    <property type="component" value="Unassembled WGS sequence"/>
</dbReference>
<evidence type="ECO:0000256" key="1">
    <source>
        <dbReference type="SAM" id="SignalP"/>
    </source>
</evidence>
<comment type="caution">
    <text evidence="2">The sequence shown here is derived from an EMBL/GenBank/DDBJ whole genome shotgun (WGS) entry which is preliminary data.</text>
</comment>
<keyword evidence="3" id="KW-1185">Reference proteome</keyword>
<feature type="chain" id="PRO_5012028714" evidence="1">
    <location>
        <begin position="24"/>
        <end position="200"/>
    </location>
</feature>
<keyword evidence="1" id="KW-0732">Signal</keyword>
<proteinExistence type="predicted"/>
<feature type="signal peptide" evidence="1">
    <location>
        <begin position="1"/>
        <end position="23"/>
    </location>
</feature>
<organism evidence="2 3">
    <name type="scientific">Stentor coeruleus</name>
    <dbReference type="NCBI Taxonomy" id="5963"/>
    <lineage>
        <taxon>Eukaryota</taxon>
        <taxon>Sar</taxon>
        <taxon>Alveolata</taxon>
        <taxon>Ciliophora</taxon>
        <taxon>Postciliodesmatophora</taxon>
        <taxon>Heterotrichea</taxon>
        <taxon>Heterotrichida</taxon>
        <taxon>Stentoridae</taxon>
        <taxon>Stentor</taxon>
    </lineage>
</organism>
<evidence type="ECO:0000313" key="3">
    <source>
        <dbReference type="Proteomes" id="UP000187209"/>
    </source>
</evidence>
<accession>A0A1R2AKQ4</accession>